<dbReference type="InterPro" id="IPR003959">
    <property type="entry name" value="ATPase_AAA_core"/>
</dbReference>
<dbReference type="GO" id="GO:0005524">
    <property type="term" value="F:ATP binding"/>
    <property type="evidence" value="ECO:0007669"/>
    <property type="project" value="InterPro"/>
</dbReference>
<keyword evidence="4" id="KW-1185">Reference proteome</keyword>
<evidence type="ECO:0000259" key="2">
    <source>
        <dbReference type="Pfam" id="PF00004"/>
    </source>
</evidence>
<feature type="region of interest" description="Disordered" evidence="1">
    <location>
        <begin position="457"/>
        <end position="496"/>
    </location>
</feature>
<name>A0AAV4DIU1_9GAST</name>
<dbReference type="InterPro" id="IPR052267">
    <property type="entry name" value="N-DRC_Component"/>
</dbReference>
<feature type="compositionally biased region" description="Basic residues" evidence="1">
    <location>
        <begin position="353"/>
        <end position="377"/>
    </location>
</feature>
<feature type="non-terminal residue" evidence="3">
    <location>
        <position position="717"/>
    </location>
</feature>
<dbReference type="AlphaFoldDB" id="A0AAV4DIU1"/>
<reference evidence="3 4" key="1">
    <citation type="journal article" date="2021" name="Elife">
        <title>Chloroplast acquisition without the gene transfer in kleptoplastic sea slugs, Plakobranchus ocellatus.</title>
        <authorList>
            <person name="Maeda T."/>
            <person name="Takahashi S."/>
            <person name="Yoshida T."/>
            <person name="Shimamura S."/>
            <person name="Takaki Y."/>
            <person name="Nagai Y."/>
            <person name="Toyoda A."/>
            <person name="Suzuki Y."/>
            <person name="Arimoto A."/>
            <person name="Ishii H."/>
            <person name="Satoh N."/>
            <person name="Nishiyama T."/>
            <person name="Hasebe M."/>
            <person name="Maruyama T."/>
            <person name="Minagawa J."/>
            <person name="Obokata J."/>
            <person name="Shigenobu S."/>
        </authorList>
    </citation>
    <scope>NUCLEOTIDE SEQUENCE [LARGE SCALE GENOMIC DNA]</scope>
</reference>
<gene>
    <name evidence="3" type="ORF">PoB_007043900</name>
</gene>
<feature type="compositionally biased region" description="Basic and acidic residues" evidence="1">
    <location>
        <begin position="332"/>
        <end position="352"/>
    </location>
</feature>
<protein>
    <submittedName>
        <fullName evidence="3">Iq and aaa domain-containing protein 1</fullName>
    </submittedName>
</protein>
<feature type="region of interest" description="Disordered" evidence="1">
    <location>
        <begin position="317"/>
        <end position="400"/>
    </location>
</feature>
<dbReference type="PROSITE" id="PS50096">
    <property type="entry name" value="IQ"/>
    <property type="match status" value="1"/>
</dbReference>
<organism evidence="3 4">
    <name type="scientific">Plakobranchus ocellatus</name>
    <dbReference type="NCBI Taxonomy" id="259542"/>
    <lineage>
        <taxon>Eukaryota</taxon>
        <taxon>Metazoa</taxon>
        <taxon>Spiralia</taxon>
        <taxon>Lophotrochozoa</taxon>
        <taxon>Mollusca</taxon>
        <taxon>Gastropoda</taxon>
        <taxon>Heterobranchia</taxon>
        <taxon>Euthyneura</taxon>
        <taxon>Panpulmonata</taxon>
        <taxon>Sacoglossa</taxon>
        <taxon>Placobranchoidea</taxon>
        <taxon>Plakobranchidae</taxon>
        <taxon>Plakobranchus</taxon>
    </lineage>
</organism>
<evidence type="ECO:0000313" key="3">
    <source>
        <dbReference type="EMBL" id="GFO43934.1"/>
    </source>
</evidence>
<dbReference type="Pfam" id="PF00004">
    <property type="entry name" value="AAA"/>
    <property type="match status" value="1"/>
</dbReference>
<dbReference type="GO" id="GO:0016887">
    <property type="term" value="F:ATP hydrolysis activity"/>
    <property type="evidence" value="ECO:0007669"/>
    <property type="project" value="InterPro"/>
</dbReference>
<feature type="compositionally biased region" description="Basic residues" evidence="1">
    <location>
        <begin position="464"/>
        <end position="491"/>
    </location>
</feature>
<dbReference type="PANTHER" id="PTHR14690:SF0">
    <property type="entry name" value="IQ MOTIF CONTAINING WITH AAA DOMAIN 1"/>
    <property type="match status" value="1"/>
</dbReference>
<dbReference type="Proteomes" id="UP000735302">
    <property type="component" value="Unassembled WGS sequence"/>
</dbReference>
<evidence type="ECO:0000256" key="1">
    <source>
        <dbReference type="SAM" id="MobiDB-lite"/>
    </source>
</evidence>
<proteinExistence type="predicted"/>
<dbReference type="PANTHER" id="PTHR14690">
    <property type="entry name" value="IQ MOTIF CONTAINING WITH AAA DOMAIN 1"/>
    <property type="match status" value="1"/>
</dbReference>
<accession>A0AAV4DIU1</accession>
<dbReference type="Gene3D" id="3.40.50.300">
    <property type="entry name" value="P-loop containing nucleotide triphosphate hydrolases"/>
    <property type="match status" value="1"/>
</dbReference>
<dbReference type="SUPFAM" id="SSF52540">
    <property type="entry name" value="P-loop containing nucleoside triphosphate hydrolases"/>
    <property type="match status" value="1"/>
</dbReference>
<comment type="caution">
    <text evidence="3">The sequence shown here is derived from an EMBL/GenBank/DDBJ whole genome shotgun (WGS) entry which is preliminary data.</text>
</comment>
<sequence length="717" mass="82701">MSHSYYNKQWQEAQAALVDLLQQENPPEPPKPERDRLAAFQLLATMYIKYIQIFRKLEQSYDQVVHPQKRRVLRHCLDGVMGRIVELKHEMMNLEFSEYHYFDDVLSDLKLTPNDVEIPVPKYFINERAKNLKEREKLLGQVLAKIGPQDGDKEKEEIRMPWEQAIRIIQIHERARQGRLRAKFMRDIRQQEERERQSQTIGAPTLDPDVAAMRIQKIWKGFAQRRRTKKERDEEMIFIGMAPPPLPTNTKNLPQTFALKTEELRRKAQDVHEHEFQQALLNIRENIVQNEGPDLKEGMMDQIRQWFIECRDATGKFPEYPDEDDGGSAMIFKEKDPAELEKELSEKDDGKGKGKKGKKDKKDKKKDKKDKKGKKGKKGDDDEEEEGWKMAPSNFVPAINDASDTYKGVWATRDETENFPQKHDSELIKEEKRQEVEGEIRLQVDELMRTELANLKAAVDREKKGKKGKKSGKKKKKKGKKSGKKGKKGKKKEKDLTPDRTIEDLYEELVTQGVIVRCPQVKLTDYEGEYSYLGTTLRQANIEPMPSLSDVRRLVTEFAILPLGSPAVHESSPLTKSMLLAGPRGTGKKMLVHAMCTELGANLFDLSPANLAGKYPGKDGLKMLMHLIYKVGRALQPSVFYIGDCEKMFKKKIPKTDPTDPKRLKKELPKSLKTIKSDDRLMLVGTTRCPFDAEMKPLMSCYQRIVLIPRPDYASRN</sequence>
<feature type="domain" description="ATPase AAA-type core" evidence="2">
    <location>
        <begin position="578"/>
        <end position="709"/>
    </location>
</feature>
<dbReference type="EMBL" id="BLXT01007928">
    <property type="protein sequence ID" value="GFO43934.1"/>
    <property type="molecule type" value="Genomic_DNA"/>
</dbReference>
<dbReference type="InterPro" id="IPR027417">
    <property type="entry name" value="P-loop_NTPase"/>
</dbReference>
<evidence type="ECO:0000313" key="4">
    <source>
        <dbReference type="Proteomes" id="UP000735302"/>
    </source>
</evidence>